<keyword evidence="2" id="KW-1185">Reference proteome</keyword>
<proteinExistence type="predicted"/>
<accession>A0A1C1A150</accession>
<dbReference type="OrthoDB" id="7060211at2"/>
<dbReference type="RefSeq" id="WP_065853106.1">
    <property type="nucleotide sequence ID" value="NZ_LYPC01000020.1"/>
</dbReference>
<reference evidence="2" key="1">
    <citation type="submission" date="2016-05" db="EMBL/GenBank/DDBJ databases">
        <title>Paenibacillus oryzae. sp. nov., isolated from the rice root.</title>
        <authorList>
            <person name="Zhang J."/>
            <person name="Zhang X."/>
        </authorList>
    </citation>
    <scope>NUCLEOTIDE SEQUENCE [LARGE SCALE GENOMIC DNA]</scope>
    <source>
        <strain evidence="2">KCTC13222</strain>
    </source>
</reference>
<evidence type="ECO:0000313" key="2">
    <source>
        <dbReference type="Proteomes" id="UP000093309"/>
    </source>
</evidence>
<protein>
    <recommendedName>
        <fullName evidence="3">DUF4276 family protein</fullName>
    </recommendedName>
</protein>
<dbReference type="STRING" id="512399.A8709_25845"/>
<dbReference type="Proteomes" id="UP000093309">
    <property type="component" value="Unassembled WGS sequence"/>
</dbReference>
<gene>
    <name evidence="1" type="ORF">A8709_25845</name>
</gene>
<evidence type="ECO:0008006" key="3">
    <source>
        <dbReference type="Google" id="ProtNLM"/>
    </source>
</evidence>
<evidence type="ECO:0000313" key="1">
    <source>
        <dbReference type="EMBL" id="OCT14255.1"/>
    </source>
</evidence>
<sequence>MNLYILVEGKSEKYIYPAWLKQLLPDLIQVNNHNEVENQNYYLFSCQGYPSILDDIGNAIDDIKLSNKYDYLMVILDADDVAVDDRRAEVLNEVKKHNFDLSKILVVVQNHCIETWCLGNQRVYSRNPTTIEFINCADFYCVRENDPEFMGLDGNVTQISTTATYHEYYLSKMLLERNTSYSKGKRSKAVQDPGYLSQMLQRIDSTTHLNSFREFISIIGGLSQEIRTRKMTAASEN</sequence>
<name>A0A1C1A150_9BACL</name>
<organism evidence="1 2">
    <name type="scientific">Paenibacillus pectinilyticus</name>
    <dbReference type="NCBI Taxonomy" id="512399"/>
    <lineage>
        <taxon>Bacteria</taxon>
        <taxon>Bacillati</taxon>
        <taxon>Bacillota</taxon>
        <taxon>Bacilli</taxon>
        <taxon>Bacillales</taxon>
        <taxon>Paenibacillaceae</taxon>
        <taxon>Paenibacillus</taxon>
    </lineage>
</organism>
<dbReference type="SUPFAM" id="SSF160945">
    <property type="entry name" value="PH0156-like"/>
    <property type="match status" value="1"/>
</dbReference>
<comment type="caution">
    <text evidence="1">The sequence shown here is derived from an EMBL/GenBank/DDBJ whole genome shotgun (WGS) entry which is preliminary data.</text>
</comment>
<dbReference type="EMBL" id="LYPC01000020">
    <property type="protein sequence ID" value="OCT14255.1"/>
    <property type="molecule type" value="Genomic_DNA"/>
</dbReference>
<dbReference type="AlphaFoldDB" id="A0A1C1A150"/>